<keyword evidence="2" id="KW-0472">Membrane</keyword>
<dbReference type="RefSeq" id="WP_158424659.1">
    <property type="nucleotide sequence ID" value="NZ_JAOQJQ010000002.1"/>
</dbReference>
<feature type="region of interest" description="Disordered" evidence="1">
    <location>
        <begin position="326"/>
        <end position="354"/>
    </location>
</feature>
<feature type="compositionally biased region" description="Basic residues" evidence="1">
    <location>
        <begin position="326"/>
        <end position="347"/>
    </location>
</feature>
<evidence type="ECO:0000256" key="2">
    <source>
        <dbReference type="SAM" id="Phobius"/>
    </source>
</evidence>
<accession>A0ABT2TJM8</accession>
<evidence type="ECO:0000313" key="3">
    <source>
        <dbReference type="EMBL" id="MCU6761881.1"/>
    </source>
</evidence>
<keyword evidence="2" id="KW-0812">Transmembrane</keyword>
<name>A0ABT2TJM8_9FIRM</name>
<keyword evidence="2" id="KW-1133">Transmembrane helix</keyword>
<keyword evidence="4" id="KW-1185">Reference proteome</keyword>
<dbReference type="Proteomes" id="UP001652442">
    <property type="component" value="Unassembled WGS sequence"/>
</dbReference>
<dbReference type="SUPFAM" id="SSF52266">
    <property type="entry name" value="SGNH hydrolase"/>
    <property type="match status" value="1"/>
</dbReference>
<reference evidence="3 4" key="1">
    <citation type="journal article" date="2021" name="ISME Commun">
        <title>Automated analysis of genomic sequences facilitates high-throughput and comprehensive description of bacteria.</title>
        <authorList>
            <person name="Hitch T.C.A."/>
        </authorList>
    </citation>
    <scope>NUCLEOTIDE SEQUENCE [LARGE SCALE GENOMIC DNA]</scope>
    <source>
        <strain evidence="3 4">Sanger_109</strain>
    </source>
</reference>
<dbReference type="GO" id="GO:0016787">
    <property type="term" value="F:hydrolase activity"/>
    <property type="evidence" value="ECO:0007669"/>
    <property type="project" value="UniProtKB-KW"/>
</dbReference>
<evidence type="ECO:0000313" key="4">
    <source>
        <dbReference type="Proteomes" id="UP001652442"/>
    </source>
</evidence>
<gene>
    <name evidence="3" type="ORF">OCV88_05935</name>
</gene>
<dbReference type="InterPro" id="IPR036514">
    <property type="entry name" value="SGNH_hydro_sf"/>
</dbReference>
<comment type="caution">
    <text evidence="3">The sequence shown here is derived from an EMBL/GenBank/DDBJ whole genome shotgun (WGS) entry which is preliminary data.</text>
</comment>
<keyword evidence="3" id="KW-0378">Hydrolase</keyword>
<evidence type="ECO:0000256" key="1">
    <source>
        <dbReference type="SAM" id="MobiDB-lite"/>
    </source>
</evidence>
<organism evidence="3 4">
    <name type="scientific">Brotonthovivens ammoniilytica</name>
    <dbReference type="NCBI Taxonomy" id="2981725"/>
    <lineage>
        <taxon>Bacteria</taxon>
        <taxon>Bacillati</taxon>
        <taxon>Bacillota</taxon>
        <taxon>Clostridia</taxon>
        <taxon>Lachnospirales</taxon>
        <taxon>Lachnospiraceae</taxon>
        <taxon>Brotonthovivens</taxon>
    </lineage>
</organism>
<dbReference type="Gene3D" id="3.40.50.1110">
    <property type="entry name" value="SGNH hydrolase"/>
    <property type="match status" value="1"/>
</dbReference>
<dbReference type="EMBL" id="JAOQJQ010000002">
    <property type="protein sequence ID" value="MCU6761881.1"/>
    <property type="molecule type" value="Genomic_DNA"/>
</dbReference>
<feature type="transmembrane region" description="Helical" evidence="2">
    <location>
        <begin position="12"/>
        <end position="35"/>
    </location>
</feature>
<sequence>MEENKQITLRKKIIYTISFAVILVLVLSVLSQLLIRAGNTKNTVGNFNSHGIFAEEDNIIDVVAIGNSNYYSGLAANQMWEEHGITAYVWGEASQRIYETRHNLEKIFKHQSPKIVFLEPSCIFREKSTADNLSQKLKSDASALFPAFTYHSRWRLLFPNRWKSWTMDMKCVGHGSNARLGVHAYKEKDWMKDSREKAEVNPLARRELEKCIQLCKENGAIPVLLAVPGPHDWDMKRYNTIKEIADSQDVELLDMNHHLDELELDWKKDTPDGGYHLNYWGAQKVTAFVGNYLAETQKLPDHRGDEAYRQWDEDCKTYNDALQQRLNKKKEKKEHKQPVKKKPGKKFGMKDLRV</sequence>
<proteinExistence type="predicted"/>
<protein>
    <submittedName>
        <fullName evidence="3">SGNH/GDSL hydrolase family protein</fullName>
    </submittedName>
</protein>